<dbReference type="EMBL" id="DXIE01000041">
    <property type="protein sequence ID" value="HIV62623.1"/>
    <property type="molecule type" value="Genomic_DNA"/>
</dbReference>
<evidence type="ECO:0000256" key="1">
    <source>
        <dbReference type="SAM" id="SignalP"/>
    </source>
</evidence>
<feature type="signal peptide" evidence="1">
    <location>
        <begin position="1"/>
        <end position="22"/>
    </location>
</feature>
<protein>
    <submittedName>
        <fullName evidence="2">Uncharacterized protein</fullName>
    </submittedName>
</protein>
<keyword evidence="1" id="KW-0732">Signal</keyword>
<proteinExistence type="predicted"/>
<feature type="chain" id="PRO_5038384522" evidence="1">
    <location>
        <begin position="23"/>
        <end position="69"/>
    </location>
</feature>
<gene>
    <name evidence="2" type="ORF">H9746_07270</name>
</gene>
<organism evidence="2 3">
    <name type="scientific">Candidatus Butyricicoccus avistercoris</name>
    <dbReference type="NCBI Taxonomy" id="2838518"/>
    <lineage>
        <taxon>Bacteria</taxon>
        <taxon>Bacillati</taxon>
        <taxon>Bacillota</taxon>
        <taxon>Clostridia</taxon>
        <taxon>Eubacteriales</taxon>
        <taxon>Butyricicoccaceae</taxon>
        <taxon>Butyricicoccus</taxon>
    </lineage>
</organism>
<reference evidence="2" key="2">
    <citation type="submission" date="2021-04" db="EMBL/GenBank/DDBJ databases">
        <authorList>
            <person name="Gilroy R."/>
        </authorList>
    </citation>
    <scope>NUCLEOTIDE SEQUENCE</scope>
    <source>
        <strain evidence="2">CHK193-4272</strain>
    </source>
</reference>
<dbReference type="AlphaFoldDB" id="A0A9D1TI94"/>
<comment type="caution">
    <text evidence="2">The sequence shown here is derived from an EMBL/GenBank/DDBJ whole genome shotgun (WGS) entry which is preliminary data.</text>
</comment>
<evidence type="ECO:0000313" key="3">
    <source>
        <dbReference type="Proteomes" id="UP000886808"/>
    </source>
</evidence>
<evidence type="ECO:0000313" key="2">
    <source>
        <dbReference type="EMBL" id="HIV62623.1"/>
    </source>
</evidence>
<dbReference type="Proteomes" id="UP000886808">
    <property type="component" value="Unassembled WGS sequence"/>
</dbReference>
<accession>A0A9D1TI94</accession>
<sequence length="69" mass="7439">MKKLLSGVIISALVITAGTVSAFAYHGRQNQTYKLNKTTNFVDSNNDGICDNLGTCPKDGTGRQLGKHR</sequence>
<name>A0A9D1TI94_9FIRM</name>
<reference evidence="2" key="1">
    <citation type="journal article" date="2021" name="PeerJ">
        <title>Extensive microbial diversity within the chicken gut microbiome revealed by metagenomics and culture.</title>
        <authorList>
            <person name="Gilroy R."/>
            <person name="Ravi A."/>
            <person name="Getino M."/>
            <person name="Pursley I."/>
            <person name="Horton D.L."/>
            <person name="Alikhan N.F."/>
            <person name="Baker D."/>
            <person name="Gharbi K."/>
            <person name="Hall N."/>
            <person name="Watson M."/>
            <person name="Adriaenssens E.M."/>
            <person name="Foster-Nyarko E."/>
            <person name="Jarju S."/>
            <person name="Secka A."/>
            <person name="Antonio M."/>
            <person name="Oren A."/>
            <person name="Chaudhuri R.R."/>
            <person name="La Ragione R."/>
            <person name="Hildebrand F."/>
            <person name="Pallen M.J."/>
        </authorList>
    </citation>
    <scope>NUCLEOTIDE SEQUENCE</scope>
    <source>
        <strain evidence="2">CHK193-4272</strain>
    </source>
</reference>